<name>A0A9W7DPK1_9STRA</name>
<accession>A0A9W7DPK1</accession>
<feature type="transmembrane region" description="Helical" evidence="1">
    <location>
        <begin position="147"/>
        <end position="163"/>
    </location>
</feature>
<evidence type="ECO:0000256" key="2">
    <source>
        <dbReference type="SAM" id="SignalP"/>
    </source>
</evidence>
<keyword evidence="1" id="KW-0812">Transmembrane</keyword>
<feature type="transmembrane region" description="Helical" evidence="1">
    <location>
        <begin position="84"/>
        <end position="104"/>
    </location>
</feature>
<dbReference type="GO" id="GO:0046513">
    <property type="term" value="P:ceramide biosynthetic process"/>
    <property type="evidence" value="ECO:0007669"/>
    <property type="project" value="TreeGrafter"/>
</dbReference>
<feature type="signal peptide" evidence="2">
    <location>
        <begin position="1"/>
        <end position="23"/>
    </location>
</feature>
<dbReference type="PANTHER" id="PTHR12879:SF8">
    <property type="entry name" value="SPHINGOLIPID DELTA(4)-DESATURASE DES1"/>
    <property type="match status" value="1"/>
</dbReference>
<evidence type="ECO:0000256" key="1">
    <source>
        <dbReference type="SAM" id="Phobius"/>
    </source>
</evidence>
<dbReference type="GO" id="GO:0042284">
    <property type="term" value="F:sphingolipid delta-4 desaturase activity"/>
    <property type="evidence" value="ECO:0007669"/>
    <property type="project" value="TreeGrafter"/>
</dbReference>
<reference evidence="5" key="1">
    <citation type="journal article" date="2023" name="Commun. Biol.">
        <title>Genome analysis of Parmales, the sister group of diatoms, reveals the evolutionary specialization of diatoms from phago-mixotrophs to photoautotrophs.</title>
        <authorList>
            <person name="Ban H."/>
            <person name="Sato S."/>
            <person name="Yoshikawa S."/>
            <person name="Yamada K."/>
            <person name="Nakamura Y."/>
            <person name="Ichinomiya M."/>
            <person name="Sato N."/>
            <person name="Blanc-Mathieu R."/>
            <person name="Endo H."/>
            <person name="Kuwata A."/>
            <person name="Ogata H."/>
        </authorList>
    </citation>
    <scope>NUCLEOTIDE SEQUENCE [LARGE SCALE GENOMIC DNA]</scope>
    <source>
        <strain evidence="5">NIES 3700</strain>
    </source>
</reference>
<dbReference type="OrthoDB" id="200948at2759"/>
<dbReference type="Pfam" id="PF00487">
    <property type="entry name" value="FA_desaturase"/>
    <property type="match status" value="1"/>
</dbReference>
<evidence type="ECO:0000313" key="5">
    <source>
        <dbReference type="Proteomes" id="UP001165122"/>
    </source>
</evidence>
<dbReference type="AlphaFoldDB" id="A0A9W7DPK1"/>
<dbReference type="CDD" id="cd01060">
    <property type="entry name" value="Membrane-FADS-like"/>
    <property type="match status" value="1"/>
</dbReference>
<gene>
    <name evidence="4" type="ORF">TrLO_g14030</name>
</gene>
<keyword evidence="2" id="KW-0732">Signal</keyword>
<dbReference type="Proteomes" id="UP001165122">
    <property type="component" value="Unassembled WGS sequence"/>
</dbReference>
<feature type="chain" id="PRO_5040912272" description="Fatty acid desaturase domain-containing protein" evidence="2">
    <location>
        <begin position="24"/>
        <end position="409"/>
    </location>
</feature>
<dbReference type="GO" id="GO:0016020">
    <property type="term" value="C:membrane"/>
    <property type="evidence" value="ECO:0007669"/>
    <property type="project" value="GOC"/>
</dbReference>
<feature type="domain" description="Fatty acid desaturase" evidence="3">
    <location>
        <begin position="113"/>
        <end position="375"/>
    </location>
</feature>
<dbReference type="EMBL" id="BRXW01000396">
    <property type="protein sequence ID" value="GMH50613.1"/>
    <property type="molecule type" value="Genomic_DNA"/>
</dbReference>
<comment type="caution">
    <text evidence="4">The sequence shown here is derived from an EMBL/GenBank/DDBJ whole genome shotgun (WGS) entry which is preliminary data.</text>
</comment>
<keyword evidence="5" id="KW-1185">Reference proteome</keyword>
<evidence type="ECO:0000259" key="3">
    <source>
        <dbReference type="Pfam" id="PF00487"/>
    </source>
</evidence>
<evidence type="ECO:0000313" key="4">
    <source>
        <dbReference type="EMBL" id="GMH50613.1"/>
    </source>
</evidence>
<sequence length="409" mass="46599">MRSTKYHLFLLCALVIPQGLTLTLPPSTFSSFRSKTHLKSSTSLSPSSTRCIVDYHASRRKIHQSLSTPSSRKCLAELHKQNSLIPGSLALFVCTTTLLSIASLSSLPLKITLSLTLGGVASVWQLQVLHDCLHSTFSNSKSLNKNVLFYCSIFSFVGYYTYLRFGHLGHHQHVGSKIIGLREVFDSPEDTLLDADILFARHRQFIGGEEGPVWRGEVWSVSAYFRGMWGDTVLMNMAIYCVGFCLERLMLGLNDVVTVFLGRDVFFPNKEKGFHTERWKHATIALIFKVLAVKLWGCSSIISLFISEISWTLPFHPLAAVLYSNHGGKIRSNGECEPTGSCYFGRWYDWLSLNTNLHREHHDYVGVPFHLLGRVPGSREDFNDDWWWKVNWKSFKRERWYACNEFIGE</sequence>
<keyword evidence="1" id="KW-0472">Membrane</keyword>
<organism evidence="4 5">
    <name type="scientific">Triparma laevis f. longispina</name>
    <dbReference type="NCBI Taxonomy" id="1714387"/>
    <lineage>
        <taxon>Eukaryota</taxon>
        <taxon>Sar</taxon>
        <taxon>Stramenopiles</taxon>
        <taxon>Ochrophyta</taxon>
        <taxon>Bolidophyceae</taxon>
        <taxon>Parmales</taxon>
        <taxon>Triparmaceae</taxon>
        <taxon>Triparma</taxon>
    </lineage>
</organism>
<dbReference type="InterPro" id="IPR005804">
    <property type="entry name" value="FA_desaturase_dom"/>
</dbReference>
<dbReference type="PANTHER" id="PTHR12879">
    <property type="entry name" value="SPHINGOLIPID DELTA 4 DESATURASE/C-4 HYDROXYLASE PROTEIN DES2"/>
    <property type="match status" value="1"/>
</dbReference>
<keyword evidence="1" id="KW-1133">Transmembrane helix</keyword>
<proteinExistence type="predicted"/>
<protein>
    <recommendedName>
        <fullName evidence="3">Fatty acid desaturase domain-containing protein</fullName>
    </recommendedName>
</protein>